<evidence type="ECO:0000256" key="1">
    <source>
        <dbReference type="SAM" id="Phobius"/>
    </source>
</evidence>
<organism evidence="2 3">
    <name type="scientific">Phascolomyces articulosus</name>
    <dbReference type="NCBI Taxonomy" id="60185"/>
    <lineage>
        <taxon>Eukaryota</taxon>
        <taxon>Fungi</taxon>
        <taxon>Fungi incertae sedis</taxon>
        <taxon>Mucoromycota</taxon>
        <taxon>Mucoromycotina</taxon>
        <taxon>Mucoromycetes</taxon>
        <taxon>Mucorales</taxon>
        <taxon>Lichtheimiaceae</taxon>
        <taxon>Phascolomyces</taxon>
    </lineage>
</organism>
<sequence length="119" mass="13610">MRPRIKINILNEAITNKCNSSICSFLLKMHDLLLTSQGIHNAVACRLILCAGSIGSAVGGQVYFDGSHFFWGHTVSFIILGIQTVAMFIFYVILKHINQKRSMMTSEEKEKIWRIRNHW</sequence>
<keyword evidence="1" id="KW-1133">Transmembrane helix</keyword>
<keyword evidence="1" id="KW-0472">Membrane</keyword>
<reference evidence="2" key="2">
    <citation type="submission" date="2023-02" db="EMBL/GenBank/DDBJ databases">
        <authorList>
            <consortium name="DOE Joint Genome Institute"/>
            <person name="Mondo S.J."/>
            <person name="Chang Y."/>
            <person name="Wang Y."/>
            <person name="Ahrendt S."/>
            <person name="Andreopoulos W."/>
            <person name="Barry K."/>
            <person name="Beard J."/>
            <person name="Benny G.L."/>
            <person name="Blankenship S."/>
            <person name="Bonito G."/>
            <person name="Cuomo C."/>
            <person name="Desiro A."/>
            <person name="Gervers K.A."/>
            <person name="Hundley H."/>
            <person name="Kuo A."/>
            <person name="LaButti K."/>
            <person name="Lang B.F."/>
            <person name="Lipzen A."/>
            <person name="O'Donnell K."/>
            <person name="Pangilinan J."/>
            <person name="Reynolds N."/>
            <person name="Sandor L."/>
            <person name="Smith M.W."/>
            <person name="Tsang A."/>
            <person name="Grigoriev I.V."/>
            <person name="Stajich J.E."/>
            <person name="Spatafora J.W."/>
        </authorList>
    </citation>
    <scope>NUCLEOTIDE SEQUENCE</scope>
    <source>
        <strain evidence="2">RSA 2281</strain>
    </source>
</reference>
<evidence type="ECO:0000313" key="3">
    <source>
        <dbReference type="Proteomes" id="UP001209540"/>
    </source>
</evidence>
<evidence type="ECO:0000313" key="2">
    <source>
        <dbReference type="EMBL" id="KAI9251779.1"/>
    </source>
</evidence>
<feature type="transmembrane region" description="Helical" evidence="1">
    <location>
        <begin position="70"/>
        <end position="94"/>
    </location>
</feature>
<keyword evidence="1" id="KW-0812">Transmembrane</keyword>
<dbReference type="AlphaFoldDB" id="A0AAD5JSM0"/>
<feature type="transmembrane region" description="Helical" evidence="1">
    <location>
        <begin position="43"/>
        <end position="64"/>
    </location>
</feature>
<gene>
    <name evidence="2" type="ORF">BDA99DRAFT_541192</name>
</gene>
<name>A0AAD5JSM0_9FUNG</name>
<comment type="caution">
    <text evidence="2">The sequence shown here is derived from an EMBL/GenBank/DDBJ whole genome shotgun (WGS) entry which is preliminary data.</text>
</comment>
<reference evidence="2" key="1">
    <citation type="journal article" date="2022" name="IScience">
        <title>Evolution of zygomycete secretomes and the origins of terrestrial fungal ecologies.</title>
        <authorList>
            <person name="Chang Y."/>
            <person name="Wang Y."/>
            <person name="Mondo S."/>
            <person name="Ahrendt S."/>
            <person name="Andreopoulos W."/>
            <person name="Barry K."/>
            <person name="Beard J."/>
            <person name="Benny G.L."/>
            <person name="Blankenship S."/>
            <person name="Bonito G."/>
            <person name="Cuomo C."/>
            <person name="Desiro A."/>
            <person name="Gervers K.A."/>
            <person name="Hundley H."/>
            <person name="Kuo A."/>
            <person name="LaButti K."/>
            <person name="Lang B.F."/>
            <person name="Lipzen A."/>
            <person name="O'Donnell K."/>
            <person name="Pangilinan J."/>
            <person name="Reynolds N."/>
            <person name="Sandor L."/>
            <person name="Smith M.E."/>
            <person name="Tsang A."/>
            <person name="Grigoriev I.V."/>
            <person name="Stajich J.E."/>
            <person name="Spatafora J.W."/>
        </authorList>
    </citation>
    <scope>NUCLEOTIDE SEQUENCE</scope>
    <source>
        <strain evidence="2">RSA 2281</strain>
    </source>
</reference>
<protein>
    <submittedName>
        <fullName evidence="2">Uncharacterized protein</fullName>
    </submittedName>
</protein>
<accession>A0AAD5JSM0</accession>
<dbReference type="EMBL" id="JAIXMP010000029">
    <property type="protein sequence ID" value="KAI9251779.1"/>
    <property type="molecule type" value="Genomic_DNA"/>
</dbReference>
<proteinExistence type="predicted"/>
<dbReference type="Proteomes" id="UP001209540">
    <property type="component" value="Unassembled WGS sequence"/>
</dbReference>
<keyword evidence="3" id="KW-1185">Reference proteome</keyword>